<dbReference type="Pfam" id="PF12704">
    <property type="entry name" value="MacB_PCD"/>
    <property type="match status" value="1"/>
</dbReference>
<proteinExistence type="predicted"/>
<dbReference type="RefSeq" id="WP_034874025.1">
    <property type="nucleotide sequence ID" value="NZ_JOKG01000002.1"/>
</dbReference>
<feature type="transmembrane region" description="Helical" evidence="1">
    <location>
        <begin position="18"/>
        <end position="38"/>
    </location>
</feature>
<evidence type="ECO:0000313" key="3">
    <source>
        <dbReference type="EMBL" id="KEQ14237.1"/>
    </source>
</evidence>
<reference evidence="3 4" key="1">
    <citation type="submission" date="2014-06" db="EMBL/GenBank/DDBJ databases">
        <title>Whole Genome Sequences of Three Symbiotic Endozoicomonas Bacteria.</title>
        <authorList>
            <person name="Neave M.J."/>
            <person name="Apprill A."/>
            <person name="Voolstra C.R."/>
        </authorList>
    </citation>
    <scope>NUCLEOTIDE SEQUENCE [LARGE SCALE GENOMIC DNA]</scope>
    <source>
        <strain evidence="3 4">LMG 24815</strain>
    </source>
</reference>
<keyword evidence="4" id="KW-1185">Reference proteome</keyword>
<keyword evidence="1" id="KW-1133">Transmembrane helix</keyword>
<evidence type="ECO:0000313" key="4">
    <source>
        <dbReference type="Proteomes" id="UP000028006"/>
    </source>
</evidence>
<keyword evidence="1" id="KW-0472">Membrane</keyword>
<gene>
    <name evidence="3" type="ORF">GZ77_07390</name>
</gene>
<dbReference type="eggNOG" id="COG0577">
    <property type="taxonomic scope" value="Bacteria"/>
</dbReference>
<protein>
    <recommendedName>
        <fullName evidence="2">MacB-like periplasmic core domain-containing protein</fullName>
    </recommendedName>
</protein>
<organism evidence="3 4">
    <name type="scientific">Endozoicomonas montiporae</name>
    <dbReference type="NCBI Taxonomy" id="1027273"/>
    <lineage>
        <taxon>Bacteria</taxon>
        <taxon>Pseudomonadati</taxon>
        <taxon>Pseudomonadota</taxon>
        <taxon>Gammaproteobacteria</taxon>
        <taxon>Oceanospirillales</taxon>
        <taxon>Endozoicomonadaceae</taxon>
        <taxon>Endozoicomonas</taxon>
    </lineage>
</organism>
<name>A0A081N714_9GAMM</name>
<dbReference type="PANTHER" id="PTHR43738:SF2">
    <property type="entry name" value="ABC TRANSPORTER PERMEASE"/>
    <property type="match status" value="1"/>
</dbReference>
<comment type="caution">
    <text evidence="3">The sequence shown here is derived from an EMBL/GenBank/DDBJ whole genome shotgun (WGS) entry which is preliminary data.</text>
</comment>
<dbReference type="InterPro" id="IPR051125">
    <property type="entry name" value="ABC-4/HrtB_transporter"/>
</dbReference>
<feature type="domain" description="MacB-like periplasmic core" evidence="2">
    <location>
        <begin position="20"/>
        <end position="229"/>
    </location>
</feature>
<dbReference type="PANTHER" id="PTHR43738">
    <property type="entry name" value="ABC TRANSPORTER, MEMBRANE PROTEIN"/>
    <property type="match status" value="1"/>
</dbReference>
<feature type="transmembrane region" description="Helical" evidence="1">
    <location>
        <begin position="311"/>
        <end position="336"/>
    </location>
</feature>
<dbReference type="EMBL" id="JOKG01000002">
    <property type="protein sequence ID" value="KEQ14237.1"/>
    <property type="molecule type" value="Genomic_DNA"/>
</dbReference>
<evidence type="ECO:0000259" key="2">
    <source>
        <dbReference type="Pfam" id="PF12704"/>
    </source>
</evidence>
<dbReference type="Proteomes" id="UP000028006">
    <property type="component" value="Unassembled WGS sequence"/>
</dbReference>
<dbReference type="AlphaFoldDB" id="A0A081N714"/>
<evidence type="ECO:0000256" key="1">
    <source>
        <dbReference type="SAM" id="Phobius"/>
    </source>
</evidence>
<feature type="transmembrane region" description="Helical" evidence="1">
    <location>
        <begin position="365"/>
        <end position="384"/>
    </location>
</feature>
<keyword evidence="1" id="KW-0812">Transmembrane</keyword>
<dbReference type="InterPro" id="IPR025857">
    <property type="entry name" value="MacB_PCD"/>
</dbReference>
<feature type="transmembrane region" description="Helical" evidence="1">
    <location>
        <begin position="269"/>
        <end position="290"/>
    </location>
</feature>
<sequence>MVILQLVKNSLGRRKTKAIVSLLGLAFSTTLLLVLVHVKNSISQTIERVTGQSDLIVGAPSQPSHLALYGLFRIGSTPPAIDISVYKALSEHPEIASAIPLSIMESHRGFPVTGTTNELFNRFDRNQPLTFTEGEGFSLPDSIVLGSAVAQQTGYQVGERMTLARGMEPSIEDEYTRPFTITGILAPTGSALDNSFLASINDLQKVRADFQPEQPAGNINLILLQLHNRLALLPMEQQIKQTAPSPVEVVIPDRELGFIQNYANQFADLMIAVVMLITVMALITVFFSVTSSLAERRYEIDTLRMLGARSYQVIAIGLLEPFLIIGTATITGFFLFKGIVFGLEGFMPGEWQVWMTEHPASLEEVKFLLLILFVGSLLAAIPAWKTYGQCTHPK</sequence>
<accession>A0A081N714</accession>